<accession>A0A1D6GX93</accession>
<sequence length="180" mass="19573">MRKRDLGILLLAAFAIFFSLHHEGDFSFRESWYHLTDEDFPIKYEADRLASGRRPIAMAVGNVDRSFSLRAYDPKEVIIAGGDQEAVVLSPSGGILAMIELPAPPTHAHLLEDFSGDGLTDMIVVTSGGIYGFVQTRQPGALFFSTLVGCLIVVIGVVFVSLHLSSSNAAKPRASSSEYR</sequence>
<protein>
    <submittedName>
        <fullName evidence="1">Putative integral membrane protein conserved region (DUF2404)</fullName>
    </submittedName>
</protein>
<gene>
    <name evidence="1" type="ORF">ZEAMMB73_Zm00001d014895</name>
</gene>
<dbReference type="EMBL" id="CM000781">
    <property type="protein sequence ID" value="AQK67445.1"/>
    <property type="molecule type" value="Genomic_DNA"/>
</dbReference>
<dbReference type="PANTHER" id="PTHR34284:SF1">
    <property type="entry name" value="FG-GAP REPEAT-CONTAINING PROTEIN"/>
    <property type="match status" value="1"/>
</dbReference>
<dbReference type="AlphaFoldDB" id="A0A1D6GX93"/>
<organism evidence="1">
    <name type="scientific">Zea mays</name>
    <name type="common">Maize</name>
    <dbReference type="NCBI Taxonomy" id="4577"/>
    <lineage>
        <taxon>Eukaryota</taxon>
        <taxon>Viridiplantae</taxon>
        <taxon>Streptophyta</taxon>
        <taxon>Embryophyta</taxon>
        <taxon>Tracheophyta</taxon>
        <taxon>Spermatophyta</taxon>
        <taxon>Magnoliopsida</taxon>
        <taxon>Liliopsida</taxon>
        <taxon>Poales</taxon>
        <taxon>Poaceae</taxon>
        <taxon>PACMAD clade</taxon>
        <taxon>Panicoideae</taxon>
        <taxon>Andropogonodae</taxon>
        <taxon>Andropogoneae</taxon>
        <taxon>Tripsacinae</taxon>
        <taxon>Zea</taxon>
    </lineage>
</organism>
<reference evidence="1" key="1">
    <citation type="submission" date="2015-12" db="EMBL/GenBank/DDBJ databases">
        <title>Update maize B73 reference genome by single molecule sequencing technologies.</title>
        <authorList>
            <consortium name="Maize Genome Sequencing Project"/>
            <person name="Ware D."/>
        </authorList>
    </citation>
    <scope>NUCLEOTIDE SEQUENCE</scope>
    <source>
        <tissue evidence="1">Seedling</tissue>
    </source>
</reference>
<name>A0A1D6GX93_MAIZE</name>
<dbReference type="PANTHER" id="PTHR34284">
    <property type="entry name" value="FG-GAP REPEAT-CONTAINING PROTEIN"/>
    <property type="match status" value="1"/>
</dbReference>
<proteinExistence type="predicted"/>
<evidence type="ECO:0000313" key="1">
    <source>
        <dbReference type="EMBL" id="AQK67445.1"/>
    </source>
</evidence>
<dbReference type="ExpressionAtlas" id="A0A1D6GX93">
    <property type="expression patterns" value="baseline and differential"/>
</dbReference>